<dbReference type="AlphaFoldDB" id="A0A1N7S953"/>
<sequence length="61" mass="6827">MLQRAKVPNEWRQTWDGSNAQTRAALASIEQAVAHDAQAYRNDAGELRIPMRCVLAYALKA</sequence>
<keyword evidence="2" id="KW-1185">Reference proteome</keyword>
<protein>
    <submittedName>
        <fullName evidence="1">Uncharacterized protein</fullName>
    </submittedName>
</protein>
<organism evidence="1 2">
    <name type="scientific">Paraburkholderia ribeironis</name>
    <dbReference type="NCBI Taxonomy" id="1247936"/>
    <lineage>
        <taxon>Bacteria</taxon>
        <taxon>Pseudomonadati</taxon>
        <taxon>Pseudomonadota</taxon>
        <taxon>Betaproteobacteria</taxon>
        <taxon>Burkholderiales</taxon>
        <taxon>Burkholderiaceae</taxon>
        <taxon>Paraburkholderia</taxon>
    </lineage>
</organism>
<evidence type="ECO:0000313" key="1">
    <source>
        <dbReference type="EMBL" id="SIT43497.1"/>
    </source>
</evidence>
<evidence type="ECO:0000313" key="2">
    <source>
        <dbReference type="Proteomes" id="UP000187012"/>
    </source>
</evidence>
<dbReference type="STRING" id="1247936.BN2475_430013"/>
<dbReference type="EMBL" id="CYGX02000043">
    <property type="protein sequence ID" value="SIT43497.1"/>
    <property type="molecule type" value="Genomic_DNA"/>
</dbReference>
<name>A0A1N7S953_9BURK</name>
<accession>A0A1N7S953</accession>
<gene>
    <name evidence="1" type="ORF">BN2475_430013</name>
</gene>
<proteinExistence type="predicted"/>
<reference evidence="1 2" key="1">
    <citation type="submission" date="2016-12" db="EMBL/GenBank/DDBJ databases">
        <authorList>
            <person name="Song W.-J."/>
            <person name="Kurnit D.M."/>
        </authorList>
    </citation>
    <scope>NUCLEOTIDE SEQUENCE [LARGE SCALE GENOMIC DNA]</scope>
    <source>
        <strain evidence="1 2">STM7296</strain>
    </source>
</reference>
<dbReference type="Proteomes" id="UP000187012">
    <property type="component" value="Unassembled WGS sequence"/>
</dbReference>